<name>A0A7Y0AMB6_9FLAO</name>
<protein>
    <submittedName>
        <fullName evidence="1">Uncharacterized protein</fullName>
    </submittedName>
</protein>
<accession>A0A7Y0AMB6</accession>
<evidence type="ECO:0000313" key="2">
    <source>
        <dbReference type="Proteomes" id="UP000544054"/>
    </source>
</evidence>
<gene>
    <name evidence="1" type="ORF">HHL23_09235</name>
</gene>
<keyword evidence="2" id="KW-1185">Reference proteome</keyword>
<reference evidence="1 2" key="1">
    <citation type="submission" date="2020-04" db="EMBL/GenBank/DDBJ databases">
        <title>Chryseobacterium sp. RP-3-3 sp. nov., isolated from Jeju soil.</title>
        <authorList>
            <person name="Dahal R.H."/>
        </authorList>
    </citation>
    <scope>NUCLEOTIDE SEQUENCE [LARGE SCALE GENOMIC DNA]</scope>
    <source>
        <strain evidence="1 2">RP-3-3</strain>
    </source>
</reference>
<dbReference type="RefSeq" id="WP_169234523.1">
    <property type="nucleotide sequence ID" value="NZ_JABBGI010000010.1"/>
</dbReference>
<comment type="caution">
    <text evidence="1">The sequence shown here is derived from an EMBL/GenBank/DDBJ whole genome shotgun (WGS) entry which is preliminary data.</text>
</comment>
<proteinExistence type="predicted"/>
<evidence type="ECO:0000313" key="1">
    <source>
        <dbReference type="EMBL" id="NML69982.1"/>
    </source>
</evidence>
<dbReference type="Proteomes" id="UP000544054">
    <property type="component" value="Unassembled WGS sequence"/>
</dbReference>
<dbReference type="AlphaFoldDB" id="A0A7Y0AMB6"/>
<organism evidence="1 2">
    <name type="scientific">Chryseobacterium antibioticum</name>
    <dbReference type="NCBI Taxonomy" id="2728847"/>
    <lineage>
        <taxon>Bacteria</taxon>
        <taxon>Pseudomonadati</taxon>
        <taxon>Bacteroidota</taxon>
        <taxon>Flavobacteriia</taxon>
        <taxon>Flavobacteriales</taxon>
        <taxon>Weeksellaceae</taxon>
        <taxon>Chryseobacterium group</taxon>
        <taxon>Chryseobacterium</taxon>
    </lineage>
</organism>
<dbReference type="EMBL" id="JABBGI010000010">
    <property type="protein sequence ID" value="NML69982.1"/>
    <property type="molecule type" value="Genomic_DNA"/>
</dbReference>
<sequence>MLKIREPISVKISDHLREFTTKYDRADVISKVNGVSSSTLRDLVYRGNSVSENNLPALKLLLIKACENADAKMKQASNCKRDIKKVIDCI</sequence>